<evidence type="ECO:0000256" key="1">
    <source>
        <dbReference type="SAM" id="Phobius"/>
    </source>
</evidence>
<dbReference type="EMBL" id="LNXU01000060">
    <property type="protein sequence ID" value="KTC66687.1"/>
    <property type="molecule type" value="Genomic_DNA"/>
</dbReference>
<dbReference type="STRING" id="447.Lboz_3582"/>
<feature type="transmembrane region" description="Helical" evidence="1">
    <location>
        <begin position="49"/>
        <end position="71"/>
    </location>
</feature>
<keyword evidence="1" id="KW-0472">Membrane</keyword>
<accession>A0A0W0R6I8</accession>
<dbReference type="AlphaFoldDB" id="A0A0W0R6I8"/>
<dbReference type="OrthoDB" id="5653741at2"/>
<dbReference type="PATRIC" id="fig|447.4.peg.3840"/>
<dbReference type="InterPro" id="IPR010331">
    <property type="entry name" value="ExoD"/>
</dbReference>
<name>A0A0W0R6I8_LEGBO</name>
<dbReference type="PANTHER" id="PTHR41795">
    <property type="entry name" value="EXOPOLYSACCHARIDE SYNTHESIS PROTEIN"/>
    <property type="match status" value="1"/>
</dbReference>
<dbReference type="PIRSF" id="PIRSF033239">
    <property type="entry name" value="ExoD"/>
    <property type="match status" value="1"/>
</dbReference>
<organism evidence="2 3">
    <name type="scientific">Legionella bozemanae</name>
    <name type="common">Fluoribacter bozemanae</name>
    <dbReference type="NCBI Taxonomy" id="447"/>
    <lineage>
        <taxon>Bacteria</taxon>
        <taxon>Pseudomonadati</taxon>
        <taxon>Pseudomonadota</taxon>
        <taxon>Gammaproteobacteria</taxon>
        <taxon>Legionellales</taxon>
        <taxon>Legionellaceae</taxon>
        <taxon>Legionella</taxon>
    </lineage>
</organism>
<feature type="transmembrane region" description="Helical" evidence="1">
    <location>
        <begin position="142"/>
        <end position="159"/>
    </location>
</feature>
<dbReference type="PANTHER" id="PTHR41795:SF1">
    <property type="entry name" value="EXOPOLYSACCHARIDE SYNTHESIS PROTEIN"/>
    <property type="match status" value="1"/>
</dbReference>
<proteinExistence type="predicted"/>
<comment type="caution">
    <text evidence="2">The sequence shown here is derived from an EMBL/GenBank/DDBJ whole genome shotgun (WGS) entry which is preliminary data.</text>
</comment>
<keyword evidence="3" id="KW-1185">Reference proteome</keyword>
<keyword evidence="1" id="KW-0812">Transmembrane</keyword>
<feature type="transmembrane region" description="Helical" evidence="1">
    <location>
        <begin position="166"/>
        <end position="192"/>
    </location>
</feature>
<dbReference type="Proteomes" id="UP000054695">
    <property type="component" value="Unassembled WGS sequence"/>
</dbReference>
<feature type="transmembrane region" description="Helical" evidence="1">
    <location>
        <begin position="113"/>
        <end position="136"/>
    </location>
</feature>
<reference evidence="2 3" key="1">
    <citation type="submission" date="2015-11" db="EMBL/GenBank/DDBJ databases">
        <title>Genomic analysis of 38 Legionella species identifies large and diverse effector repertoires.</title>
        <authorList>
            <person name="Burstein D."/>
            <person name="Amaro F."/>
            <person name="Zusman T."/>
            <person name="Lifshitz Z."/>
            <person name="Cohen O."/>
            <person name="Gilbert J.A."/>
            <person name="Pupko T."/>
            <person name="Shuman H.A."/>
            <person name="Segal G."/>
        </authorList>
    </citation>
    <scope>NUCLEOTIDE SEQUENCE [LARGE SCALE GENOMIC DNA]</scope>
    <source>
        <strain evidence="2 3">WIGA</strain>
    </source>
</reference>
<protein>
    <submittedName>
        <fullName evidence="2">Proton transporter</fullName>
    </submittedName>
</protein>
<sequence length="199" mass="23086">MKISSRLKKLIKEEKAKDDTLGNILNKFHEQDHFFLIILLAIPPATPLAFIPGFSLIFGISIALITLQLLVRHNKIWLPQKLKNKKIPDDINKGIIKVIPYVQFLEKYIERRWVFLSSSPIKYFFIVFIFFLSIFLMLPIPYVDFIFSFAIIAVATGLIERDGLLLIGALFFIVIYTLILFFILNSAILLGYKLYKFLI</sequence>
<dbReference type="Pfam" id="PF06055">
    <property type="entry name" value="ExoD"/>
    <property type="match status" value="1"/>
</dbReference>
<gene>
    <name evidence="2" type="ORF">Lboz_3582</name>
</gene>
<keyword evidence="1" id="KW-1133">Transmembrane helix</keyword>
<evidence type="ECO:0000313" key="3">
    <source>
        <dbReference type="Proteomes" id="UP000054695"/>
    </source>
</evidence>
<evidence type="ECO:0000313" key="2">
    <source>
        <dbReference type="EMBL" id="KTC66687.1"/>
    </source>
</evidence>